<organism evidence="2 3">
    <name type="scientific">Caenorhabditis nigoni</name>
    <dbReference type="NCBI Taxonomy" id="1611254"/>
    <lineage>
        <taxon>Eukaryota</taxon>
        <taxon>Metazoa</taxon>
        <taxon>Ecdysozoa</taxon>
        <taxon>Nematoda</taxon>
        <taxon>Chromadorea</taxon>
        <taxon>Rhabditida</taxon>
        <taxon>Rhabditina</taxon>
        <taxon>Rhabditomorpha</taxon>
        <taxon>Rhabditoidea</taxon>
        <taxon>Rhabditidae</taxon>
        <taxon>Peloderinae</taxon>
        <taxon>Caenorhabditis</taxon>
    </lineage>
</organism>
<keyword evidence="1" id="KW-0732">Signal</keyword>
<dbReference type="OrthoDB" id="10620332at2759"/>
<reference evidence="3" key="1">
    <citation type="submission" date="2017-10" db="EMBL/GenBank/DDBJ databases">
        <title>Rapid genome shrinkage in a self-fertile nematode reveals novel sperm competition proteins.</title>
        <authorList>
            <person name="Yin D."/>
            <person name="Schwarz E.M."/>
            <person name="Thomas C.G."/>
            <person name="Felde R.L."/>
            <person name="Korf I.F."/>
            <person name="Cutter A.D."/>
            <person name="Schartner C.M."/>
            <person name="Ralston E.J."/>
            <person name="Meyer B.J."/>
            <person name="Haag E.S."/>
        </authorList>
    </citation>
    <scope>NUCLEOTIDE SEQUENCE [LARGE SCALE GENOMIC DNA]</scope>
    <source>
        <strain evidence="3">JU1422</strain>
    </source>
</reference>
<evidence type="ECO:0000313" key="3">
    <source>
        <dbReference type="Proteomes" id="UP000230233"/>
    </source>
</evidence>
<name>A0A2G5TT78_9PELO</name>
<evidence type="ECO:0008006" key="4">
    <source>
        <dbReference type="Google" id="ProtNLM"/>
    </source>
</evidence>
<sequence length="237" mass="27285">MNLFSILLLIFPSKMESRFITQHQCNLDLCEAEIEILKIPENQNSGTSECWNLENCIWKLSCPSEDKEKLVEIVLDYCRNLKNPENSKISDTNCEKLLEELIEEVEFGNSVDLQLEICEELKNKCPSLTSLQKSRIQKSCKLLEFQKNPISKCFENLKFSKNLNDDCLGNIDFFNFARLSVCNFDEVNLKICTRGIIQRECGDDVDSGSSVSRDRSYVLTRECLQPEMTPNSPKCVR</sequence>
<feature type="chain" id="PRO_5013895835" description="DUF19 domain-containing protein" evidence="1">
    <location>
        <begin position="18"/>
        <end position="237"/>
    </location>
</feature>
<protein>
    <recommendedName>
        <fullName evidence="4">DUF19 domain-containing protein</fullName>
    </recommendedName>
</protein>
<gene>
    <name evidence="2" type="primary">Cni-Y43F8C.18</name>
    <name evidence="2" type="synonym">Cnig_chr_V.g21721</name>
    <name evidence="2" type="ORF">B9Z55_021721</name>
</gene>
<evidence type="ECO:0000313" key="2">
    <source>
        <dbReference type="EMBL" id="PIC30505.1"/>
    </source>
</evidence>
<evidence type="ECO:0000256" key="1">
    <source>
        <dbReference type="SAM" id="SignalP"/>
    </source>
</evidence>
<comment type="caution">
    <text evidence="2">The sequence shown here is derived from an EMBL/GenBank/DDBJ whole genome shotgun (WGS) entry which is preliminary data.</text>
</comment>
<dbReference type="Proteomes" id="UP000230233">
    <property type="component" value="Chromosome V"/>
</dbReference>
<dbReference type="AlphaFoldDB" id="A0A2G5TT78"/>
<feature type="signal peptide" evidence="1">
    <location>
        <begin position="1"/>
        <end position="17"/>
    </location>
</feature>
<accession>A0A2G5TT78</accession>
<keyword evidence="3" id="KW-1185">Reference proteome</keyword>
<proteinExistence type="predicted"/>
<dbReference type="EMBL" id="PDUG01000005">
    <property type="protein sequence ID" value="PIC30505.1"/>
    <property type="molecule type" value="Genomic_DNA"/>
</dbReference>